<evidence type="ECO:0000259" key="7">
    <source>
        <dbReference type="Pfam" id="PF00361"/>
    </source>
</evidence>
<dbReference type="HAMAP" id="MF_00445">
    <property type="entry name" value="NDH1_NuoN_1"/>
    <property type="match status" value="1"/>
</dbReference>
<dbReference type="KEGG" id="spii:G7077_13435"/>
<sequence length="477" mass="50194">MNQFAPILPEVILTLGAILLMMVAAFVGRRGAALTSWSAVALLLAATVALIGAPSHAGPVFGGLLSADLFGTFGKALIFPAAAVAIIAAQGWFERHTEHSPEYAVLILLSSVGMSVMVSATSLITLYVGLELQSLSAYVLASYRRSDERSAEAGLKYFVLGGLASGILLYGISLLYGFTGTMNFNGIAAAFGRETPGLGLLLGLVFMMAGVAFKASVVPFHMWTPDVYEGAPTPVTAFFASAPKVAAILLGTRVCIEALGPATDAWRQIMIFAALASIYLGGIAAFGQTNIKRLLAYSSINNVGFALIGLAAAGQAGTSSVLFYMAVYVAMTLGVFLCVLRMRDAEGRPIESLESLSGLSQTRPLLAAAFAIFMFSLAGLPPFFGFWPKLMVFNAAVDAGLFPFAIAGVIGTVIGAYYYLRVVKIIYFDAPAEPYAEVREPVQSALIFLSILVVSPLGYLLIQPLGELTNRAAGALF</sequence>
<keyword evidence="9" id="KW-1185">Reference proteome</keyword>
<keyword evidence="5" id="KW-0830">Ubiquinone</keyword>
<dbReference type="InterPro" id="IPR001750">
    <property type="entry name" value="ND/Mrp_TM"/>
</dbReference>
<keyword evidence="5" id="KW-0874">Quinone</keyword>
<dbReference type="GO" id="GO:0050136">
    <property type="term" value="F:NADH dehydrogenase (quinone) (non-electrogenic) activity"/>
    <property type="evidence" value="ECO:0007669"/>
    <property type="project" value="UniProtKB-UniRule"/>
</dbReference>
<feature type="transmembrane region" description="Helical" evidence="5">
    <location>
        <begin position="34"/>
        <end position="53"/>
    </location>
</feature>
<feature type="transmembrane region" description="Helical" evidence="5">
    <location>
        <begin position="399"/>
        <end position="420"/>
    </location>
</feature>
<dbReference type="EMBL" id="CP049869">
    <property type="protein sequence ID" value="QIK79759.1"/>
    <property type="molecule type" value="Genomic_DNA"/>
</dbReference>
<name>A0A6G7YSP8_9SPHN</name>
<feature type="transmembrane region" description="Helical" evidence="5">
    <location>
        <begin position="73"/>
        <end position="93"/>
    </location>
</feature>
<feature type="transmembrane region" description="Helical" evidence="5">
    <location>
        <begin position="198"/>
        <end position="217"/>
    </location>
</feature>
<dbReference type="GO" id="GO:0042773">
    <property type="term" value="P:ATP synthesis coupled electron transport"/>
    <property type="evidence" value="ECO:0007669"/>
    <property type="project" value="InterPro"/>
</dbReference>
<dbReference type="NCBIfam" id="NF004440">
    <property type="entry name" value="PRK05777.1-3"/>
    <property type="match status" value="1"/>
</dbReference>
<accession>A0A6G7YSP8</accession>
<keyword evidence="5" id="KW-0813">Transport</keyword>
<keyword evidence="5" id="KW-1003">Cell membrane</keyword>
<dbReference type="EC" id="7.1.1.-" evidence="5"/>
<evidence type="ECO:0000256" key="1">
    <source>
        <dbReference type="ARBA" id="ARBA00004127"/>
    </source>
</evidence>
<keyword evidence="3 5" id="KW-1133">Transmembrane helix</keyword>
<keyword evidence="2 5" id="KW-0812">Transmembrane</keyword>
<evidence type="ECO:0000313" key="9">
    <source>
        <dbReference type="Proteomes" id="UP000503222"/>
    </source>
</evidence>
<evidence type="ECO:0000256" key="4">
    <source>
        <dbReference type="ARBA" id="ARBA00023136"/>
    </source>
</evidence>
<dbReference type="InterPro" id="IPR010096">
    <property type="entry name" value="NADH-Q_OxRdtase_suN/2"/>
</dbReference>
<dbReference type="GO" id="GO:0005886">
    <property type="term" value="C:plasma membrane"/>
    <property type="evidence" value="ECO:0007669"/>
    <property type="project" value="UniProtKB-SubCell"/>
</dbReference>
<feature type="transmembrane region" description="Helical" evidence="5">
    <location>
        <begin position="321"/>
        <end position="340"/>
    </location>
</feature>
<evidence type="ECO:0000256" key="5">
    <source>
        <dbReference type="HAMAP-Rule" id="MF_00445"/>
    </source>
</evidence>
<dbReference type="GO" id="GO:0012505">
    <property type="term" value="C:endomembrane system"/>
    <property type="evidence" value="ECO:0007669"/>
    <property type="project" value="UniProtKB-SubCell"/>
</dbReference>
<feature type="transmembrane region" description="Helical" evidence="5">
    <location>
        <begin position="441"/>
        <end position="462"/>
    </location>
</feature>
<feature type="domain" description="NADH:quinone oxidoreductase/Mrp antiporter transmembrane" evidence="7">
    <location>
        <begin position="120"/>
        <end position="415"/>
    </location>
</feature>
<organism evidence="8 9">
    <name type="scientific">Sphingomonas piscis</name>
    <dbReference type="NCBI Taxonomy" id="2714943"/>
    <lineage>
        <taxon>Bacteria</taxon>
        <taxon>Pseudomonadati</taxon>
        <taxon>Pseudomonadota</taxon>
        <taxon>Alphaproteobacteria</taxon>
        <taxon>Sphingomonadales</taxon>
        <taxon>Sphingomonadaceae</taxon>
        <taxon>Sphingomonas</taxon>
    </lineage>
</organism>
<reference evidence="8 9" key="1">
    <citation type="submission" date="2020-03" db="EMBL/GenBank/DDBJ databases">
        <title>Sphingomonas sp. nov., isolated from fish.</title>
        <authorList>
            <person name="Hyun D.-W."/>
            <person name="Bae J.-W."/>
        </authorList>
    </citation>
    <scope>NUCLEOTIDE SEQUENCE [LARGE SCALE GENOMIC DNA]</scope>
    <source>
        <strain evidence="8 9">HDW15B</strain>
    </source>
</reference>
<gene>
    <name evidence="5 8" type="primary">nuoN</name>
    <name evidence="8" type="ORF">G7077_13435</name>
</gene>
<dbReference type="PANTHER" id="PTHR22773">
    <property type="entry name" value="NADH DEHYDROGENASE"/>
    <property type="match status" value="1"/>
</dbReference>
<dbReference type="Proteomes" id="UP000503222">
    <property type="component" value="Chromosome"/>
</dbReference>
<proteinExistence type="inferred from homology"/>
<comment type="subunit">
    <text evidence="5">NDH-1 is composed of 14 different subunits. Subunits NuoA, H, J, K, L, M, N constitute the membrane sector of the complex.</text>
</comment>
<keyword evidence="8" id="KW-0560">Oxidoreductase</keyword>
<keyword evidence="5" id="KW-1278">Translocase</keyword>
<keyword evidence="5" id="KW-0520">NAD</keyword>
<comment type="similarity">
    <text evidence="5">Belongs to the complex I subunit 2 family.</text>
</comment>
<keyword evidence="4 5" id="KW-0472">Membrane</keyword>
<feature type="transmembrane region" description="Helical" evidence="5">
    <location>
        <begin position="294"/>
        <end position="315"/>
    </location>
</feature>
<evidence type="ECO:0000313" key="8">
    <source>
        <dbReference type="EMBL" id="QIK79759.1"/>
    </source>
</evidence>
<feature type="transmembrane region" description="Helical" evidence="5">
    <location>
        <begin position="157"/>
        <end position="178"/>
    </location>
</feature>
<evidence type="ECO:0000256" key="6">
    <source>
        <dbReference type="RuleBase" id="RU000320"/>
    </source>
</evidence>
<protein>
    <recommendedName>
        <fullName evidence="5">NADH-quinone oxidoreductase subunit N</fullName>
        <ecNumber evidence="5">7.1.1.-</ecNumber>
    </recommendedName>
    <alternativeName>
        <fullName evidence="5">NADH dehydrogenase I subunit N</fullName>
    </alternativeName>
    <alternativeName>
        <fullName evidence="5">NDH-1 subunit N</fullName>
    </alternativeName>
</protein>
<feature type="transmembrane region" description="Helical" evidence="5">
    <location>
        <begin position="105"/>
        <end position="130"/>
    </location>
</feature>
<dbReference type="RefSeq" id="WP_166412144.1">
    <property type="nucleotide sequence ID" value="NZ_CP049869.1"/>
</dbReference>
<comment type="catalytic activity">
    <reaction evidence="5">
        <text>a quinone + NADH + 5 H(+)(in) = a quinol + NAD(+) + 4 H(+)(out)</text>
        <dbReference type="Rhea" id="RHEA:57888"/>
        <dbReference type="ChEBI" id="CHEBI:15378"/>
        <dbReference type="ChEBI" id="CHEBI:24646"/>
        <dbReference type="ChEBI" id="CHEBI:57540"/>
        <dbReference type="ChEBI" id="CHEBI:57945"/>
        <dbReference type="ChEBI" id="CHEBI:132124"/>
    </reaction>
</comment>
<evidence type="ECO:0000256" key="2">
    <source>
        <dbReference type="ARBA" id="ARBA00022692"/>
    </source>
</evidence>
<feature type="transmembrane region" description="Helical" evidence="5">
    <location>
        <begin position="6"/>
        <end position="27"/>
    </location>
</feature>
<dbReference type="GO" id="GO:0048038">
    <property type="term" value="F:quinone binding"/>
    <property type="evidence" value="ECO:0007669"/>
    <property type="project" value="UniProtKB-KW"/>
</dbReference>
<dbReference type="Pfam" id="PF00361">
    <property type="entry name" value="Proton_antipo_M"/>
    <property type="match status" value="1"/>
</dbReference>
<evidence type="ECO:0000256" key="3">
    <source>
        <dbReference type="ARBA" id="ARBA00022989"/>
    </source>
</evidence>
<feature type="transmembrane region" description="Helical" evidence="5">
    <location>
        <begin position="269"/>
        <end position="287"/>
    </location>
</feature>
<comment type="function">
    <text evidence="5">NDH-1 shuttles electrons from NADH, via FMN and iron-sulfur (Fe-S) centers, to quinones in the respiratory chain. The immediate electron acceptor for the enzyme in this species is believed to be ubiquinone. Couples the redox reaction to proton translocation (for every two electrons transferred, four hydrogen ions are translocated across the cytoplasmic membrane), and thus conserves the redox energy in a proton gradient.</text>
</comment>
<dbReference type="NCBIfam" id="TIGR01770">
    <property type="entry name" value="NDH_I_N"/>
    <property type="match status" value="1"/>
</dbReference>
<feature type="transmembrane region" description="Helical" evidence="5">
    <location>
        <begin position="365"/>
        <end position="387"/>
    </location>
</feature>
<dbReference type="GO" id="GO:0008137">
    <property type="term" value="F:NADH dehydrogenase (ubiquinone) activity"/>
    <property type="evidence" value="ECO:0007669"/>
    <property type="project" value="InterPro"/>
</dbReference>
<comment type="subcellular location">
    <subcellularLocation>
        <location evidence="5">Cell membrane</location>
        <topology evidence="5">Multi-pass membrane protein</topology>
    </subcellularLocation>
    <subcellularLocation>
        <location evidence="1">Endomembrane system</location>
        <topology evidence="1">Multi-pass membrane protein</topology>
    </subcellularLocation>
    <subcellularLocation>
        <location evidence="6">Membrane</location>
        <topology evidence="6">Multi-pass membrane protein</topology>
    </subcellularLocation>
</comment>
<dbReference type="AlphaFoldDB" id="A0A6G7YSP8"/>